<feature type="non-terminal residue" evidence="1">
    <location>
        <position position="1"/>
    </location>
</feature>
<dbReference type="PANTHER" id="PTHR31569:SF4">
    <property type="entry name" value="SWIM-TYPE DOMAIN-CONTAINING PROTEIN"/>
    <property type="match status" value="1"/>
</dbReference>
<dbReference type="EMBL" id="QBLH01001519">
    <property type="protein sequence ID" value="TGZ51671.1"/>
    <property type="molecule type" value="Genomic_DNA"/>
</dbReference>
<dbReference type="InterPro" id="IPR052579">
    <property type="entry name" value="Zinc_finger_SWIM"/>
</dbReference>
<sequence length="270" mass="31078">IVPKRPNITQLYSIHVRYAGKGIAVVFVLCEVRSASLYKAMWEKIVSLAPGLSENLKFIMADYEKAAITVMSQQFPAASIHGCWFHYSQALYRKWRRLQLNRAPRELLSMAMSMALAPSSLFVDSLNIMQNIADDVSATYPNVLLFMAYLRSTWLPIASKVSVHNCPVRTNNLVESFHHVANQKVGTSNPNLWVFLEHLSEIITSQELDYSRLQNNIRVRRARTQHNKKRDNQIKEGQSALMNGDISLEHFLRMFERFNLHYQPSELLPE</sequence>
<dbReference type="PANTHER" id="PTHR31569">
    <property type="entry name" value="SWIM-TYPE DOMAIN-CONTAINING PROTEIN"/>
    <property type="match status" value="1"/>
</dbReference>
<dbReference type="AlphaFoldDB" id="A0A4S2KPC4"/>
<name>A0A4S2KPC4_9HYME</name>
<feature type="non-terminal residue" evidence="1">
    <location>
        <position position="270"/>
    </location>
</feature>
<dbReference type="Proteomes" id="UP000310200">
    <property type="component" value="Unassembled WGS sequence"/>
</dbReference>
<evidence type="ECO:0000313" key="1">
    <source>
        <dbReference type="EMBL" id="TGZ51671.1"/>
    </source>
</evidence>
<accession>A0A4S2KPC4</accession>
<organism evidence="1 2">
    <name type="scientific">Temnothorax longispinosus</name>
    <dbReference type="NCBI Taxonomy" id="300112"/>
    <lineage>
        <taxon>Eukaryota</taxon>
        <taxon>Metazoa</taxon>
        <taxon>Ecdysozoa</taxon>
        <taxon>Arthropoda</taxon>
        <taxon>Hexapoda</taxon>
        <taxon>Insecta</taxon>
        <taxon>Pterygota</taxon>
        <taxon>Neoptera</taxon>
        <taxon>Endopterygota</taxon>
        <taxon>Hymenoptera</taxon>
        <taxon>Apocrita</taxon>
        <taxon>Aculeata</taxon>
        <taxon>Formicoidea</taxon>
        <taxon>Formicidae</taxon>
        <taxon>Myrmicinae</taxon>
        <taxon>Temnothorax</taxon>
    </lineage>
</organism>
<keyword evidence="2" id="KW-1185">Reference proteome</keyword>
<comment type="caution">
    <text evidence="1">The sequence shown here is derived from an EMBL/GenBank/DDBJ whole genome shotgun (WGS) entry which is preliminary data.</text>
</comment>
<reference evidence="1 2" key="1">
    <citation type="journal article" date="2019" name="Philos. Trans. R. Soc. Lond., B, Biol. Sci.">
        <title>Ant behaviour and brain gene expression of defending hosts depend on the ecological success of the intruding social parasite.</title>
        <authorList>
            <person name="Kaur R."/>
            <person name="Stoldt M."/>
            <person name="Jongepier E."/>
            <person name="Feldmeyer B."/>
            <person name="Menzel F."/>
            <person name="Bornberg-Bauer E."/>
            <person name="Foitzik S."/>
        </authorList>
    </citation>
    <scope>NUCLEOTIDE SEQUENCE [LARGE SCALE GENOMIC DNA]</scope>
    <source>
        <tissue evidence="1">Whole body</tissue>
    </source>
</reference>
<protein>
    <submittedName>
        <fullName evidence="1">Uncharacterized protein</fullName>
    </submittedName>
</protein>
<gene>
    <name evidence="1" type="ORF">DBV15_12624</name>
</gene>
<evidence type="ECO:0000313" key="2">
    <source>
        <dbReference type="Proteomes" id="UP000310200"/>
    </source>
</evidence>
<proteinExistence type="predicted"/>